<keyword evidence="2" id="KW-1185">Reference proteome</keyword>
<evidence type="ECO:0000313" key="2">
    <source>
        <dbReference type="Proteomes" id="UP001596297"/>
    </source>
</evidence>
<name>A0ABW1YCY8_9DEIO</name>
<gene>
    <name evidence="1" type="ORF">ACFP81_04820</name>
</gene>
<reference evidence="2" key="1">
    <citation type="journal article" date="2019" name="Int. J. Syst. Evol. Microbiol.">
        <title>The Global Catalogue of Microorganisms (GCM) 10K type strain sequencing project: providing services to taxonomists for standard genome sequencing and annotation.</title>
        <authorList>
            <consortium name="The Broad Institute Genomics Platform"/>
            <consortium name="The Broad Institute Genome Sequencing Center for Infectious Disease"/>
            <person name="Wu L."/>
            <person name="Ma J."/>
        </authorList>
    </citation>
    <scope>NUCLEOTIDE SEQUENCE [LARGE SCALE GENOMIC DNA]</scope>
    <source>
        <strain evidence="2">CGMCC 1.15772</strain>
    </source>
</reference>
<proteinExistence type="predicted"/>
<dbReference type="EMBL" id="JBHSWD010000001">
    <property type="protein sequence ID" value="MFC6591400.1"/>
    <property type="molecule type" value="Genomic_DNA"/>
</dbReference>
<evidence type="ECO:0000313" key="1">
    <source>
        <dbReference type="EMBL" id="MFC6591400.1"/>
    </source>
</evidence>
<organism evidence="1 2">
    <name type="scientific">Deinococcus lacus</name>
    <dbReference type="NCBI Taxonomy" id="392561"/>
    <lineage>
        <taxon>Bacteria</taxon>
        <taxon>Thermotogati</taxon>
        <taxon>Deinococcota</taxon>
        <taxon>Deinococci</taxon>
        <taxon>Deinococcales</taxon>
        <taxon>Deinococcaceae</taxon>
        <taxon>Deinococcus</taxon>
    </lineage>
</organism>
<dbReference type="Proteomes" id="UP001596297">
    <property type="component" value="Unassembled WGS sequence"/>
</dbReference>
<comment type="caution">
    <text evidence="1">The sequence shown here is derived from an EMBL/GenBank/DDBJ whole genome shotgun (WGS) entry which is preliminary data.</text>
</comment>
<protein>
    <submittedName>
        <fullName evidence="1">Uncharacterized protein</fullName>
    </submittedName>
</protein>
<sequence>MIFELLEQSPTLAANFERWSDEYGVAANWGKKLDEFLRARGLEPQPFWGG</sequence>
<accession>A0ABW1YCY8</accession>
<dbReference type="RefSeq" id="WP_380082401.1">
    <property type="nucleotide sequence ID" value="NZ_JBHSWD010000001.1"/>
</dbReference>